<name>A0A6A5TY68_9PLEO</name>
<feature type="domain" description="O-methyltransferase C-terminal" evidence="4">
    <location>
        <begin position="206"/>
        <end position="356"/>
    </location>
</feature>
<dbReference type="PANTHER" id="PTHR43712:SF16">
    <property type="entry name" value="O-METHYLTRANSFERASE ELCB"/>
    <property type="match status" value="1"/>
</dbReference>
<dbReference type="SUPFAM" id="SSF46785">
    <property type="entry name" value="Winged helix' DNA-binding domain"/>
    <property type="match status" value="1"/>
</dbReference>
<dbReference type="InterPro" id="IPR016461">
    <property type="entry name" value="COMT-like"/>
</dbReference>
<dbReference type="Gene3D" id="3.40.50.150">
    <property type="entry name" value="Vaccinia Virus protein VP39"/>
    <property type="match status" value="1"/>
</dbReference>
<evidence type="ECO:0000256" key="2">
    <source>
        <dbReference type="ARBA" id="ARBA00022679"/>
    </source>
</evidence>
<organism evidence="6 7">
    <name type="scientific">Byssothecium circinans</name>
    <dbReference type="NCBI Taxonomy" id="147558"/>
    <lineage>
        <taxon>Eukaryota</taxon>
        <taxon>Fungi</taxon>
        <taxon>Dikarya</taxon>
        <taxon>Ascomycota</taxon>
        <taxon>Pezizomycotina</taxon>
        <taxon>Dothideomycetes</taxon>
        <taxon>Pleosporomycetidae</taxon>
        <taxon>Pleosporales</taxon>
        <taxon>Massarineae</taxon>
        <taxon>Massarinaceae</taxon>
        <taxon>Byssothecium</taxon>
    </lineage>
</organism>
<accession>A0A6A5TY68</accession>
<feature type="domain" description="O-methyltransferase dimerisation" evidence="5">
    <location>
        <begin position="30"/>
        <end position="105"/>
    </location>
</feature>
<keyword evidence="7" id="KW-1185">Reference proteome</keyword>
<dbReference type="OrthoDB" id="1535081at2759"/>
<gene>
    <name evidence="6" type="ORF">CC80DRAFT_491424</name>
</gene>
<dbReference type="PANTHER" id="PTHR43712">
    <property type="entry name" value="PUTATIVE (AFU_ORTHOLOGUE AFUA_4G14580)-RELATED"/>
    <property type="match status" value="1"/>
</dbReference>
<dbReference type="GO" id="GO:0008171">
    <property type="term" value="F:O-methyltransferase activity"/>
    <property type="evidence" value="ECO:0007669"/>
    <property type="project" value="InterPro"/>
</dbReference>
<evidence type="ECO:0000256" key="3">
    <source>
        <dbReference type="ARBA" id="ARBA00022691"/>
    </source>
</evidence>
<keyword evidence="1 6" id="KW-0489">Methyltransferase</keyword>
<dbReference type="Pfam" id="PF08100">
    <property type="entry name" value="Dimerisation"/>
    <property type="match status" value="1"/>
</dbReference>
<keyword evidence="2 6" id="KW-0808">Transferase</keyword>
<dbReference type="PIRSF" id="PIRSF005739">
    <property type="entry name" value="O-mtase"/>
    <property type="match status" value="1"/>
</dbReference>
<sequence>MATNGDDTAAQHLQLKKVMGPNMAYLCTALEIGVLKAFIDWKVFDHIPDQGSISSASLAAKIGGEQELLDRTLPLLTLQGILEAPQAPAQAGHVAVAHTERSRLYRSGELGAGFLLHMHNCFVRSVAHFPAFLQVHGFGSPRDGTVTPLGMATGKAGTMYDIVGADPKFSDEFDSFVARTSKVFPMHGVYDLSWMQKQADCTSKEGRRLFVDMGGSNGHAVRDILHDHAWLPAERCAVFDRAPTIEHTRAELDEGIRGIQLVAGSVLETLPPAVRGALVYQFRRILNDFPDDDVRRCWKAVREAAAADTRVYVVEELLQANRNAYAVAQDVAMMLVGGKRRNADMHAALAAEVGFRLHGTFPDTHNDCTVLEFVLL</sequence>
<evidence type="ECO:0000259" key="4">
    <source>
        <dbReference type="Pfam" id="PF00891"/>
    </source>
</evidence>
<evidence type="ECO:0000313" key="6">
    <source>
        <dbReference type="EMBL" id="KAF1957274.1"/>
    </source>
</evidence>
<dbReference type="Pfam" id="PF00891">
    <property type="entry name" value="Methyltransf_2"/>
    <property type="match status" value="1"/>
</dbReference>
<dbReference type="InterPro" id="IPR036388">
    <property type="entry name" value="WH-like_DNA-bd_sf"/>
</dbReference>
<dbReference type="AlphaFoldDB" id="A0A6A5TY68"/>
<evidence type="ECO:0000313" key="7">
    <source>
        <dbReference type="Proteomes" id="UP000800035"/>
    </source>
</evidence>
<reference evidence="6" key="1">
    <citation type="journal article" date="2020" name="Stud. Mycol.">
        <title>101 Dothideomycetes genomes: a test case for predicting lifestyles and emergence of pathogens.</title>
        <authorList>
            <person name="Haridas S."/>
            <person name="Albert R."/>
            <person name="Binder M."/>
            <person name="Bloem J."/>
            <person name="Labutti K."/>
            <person name="Salamov A."/>
            <person name="Andreopoulos B."/>
            <person name="Baker S."/>
            <person name="Barry K."/>
            <person name="Bills G."/>
            <person name="Bluhm B."/>
            <person name="Cannon C."/>
            <person name="Castanera R."/>
            <person name="Culley D."/>
            <person name="Daum C."/>
            <person name="Ezra D."/>
            <person name="Gonzalez J."/>
            <person name="Henrissat B."/>
            <person name="Kuo A."/>
            <person name="Liang C."/>
            <person name="Lipzen A."/>
            <person name="Lutzoni F."/>
            <person name="Magnuson J."/>
            <person name="Mondo S."/>
            <person name="Nolan M."/>
            <person name="Ohm R."/>
            <person name="Pangilinan J."/>
            <person name="Park H.-J."/>
            <person name="Ramirez L."/>
            <person name="Alfaro M."/>
            <person name="Sun H."/>
            <person name="Tritt A."/>
            <person name="Yoshinaga Y."/>
            <person name="Zwiers L.-H."/>
            <person name="Turgeon B."/>
            <person name="Goodwin S."/>
            <person name="Spatafora J."/>
            <person name="Crous P."/>
            <person name="Grigoriev I."/>
        </authorList>
    </citation>
    <scope>NUCLEOTIDE SEQUENCE</scope>
    <source>
        <strain evidence="6">CBS 675.92</strain>
    </source>
</reference>
<dbReference type="InterPro" id="IPR001077">
    <property type="entry name" value="COMT_C"/>
</dbReference>
<dbReference type="EMBL" id="ML976989">
    <property type="protein sequence ID" value="KAF1957274.1"/>
    <property type="molecule type" value="Genomic_DNA"/>
</dbReference>
<keyword evidence="3" id="KW-0949">S-adenosyl-L-methionine</keyword>
<dbReference type="Proteomes" id="UP000800035">
    <property type="component" value="Unassembled WGS sequence"/>
</dbReference>
<dbReference type="InterPro" id="IPR029063">
    <property type="entry name" value="SAM-dependent_MTases_sf"/>
</dbReference>
<evidence type="ECO:0000259" key="5">
    <source>
        <dbReference type="Pfam" id="PF08100"/>
    </source>
</evidence>
<evidence type="ECO:0000256" key="1">
    <source>
        <dbReference type="ARBA" id="ARBA00022603"/>
    </source>
</evidence>
<dbReference type="GO" id="GO:0032259">
    <property type="term" value="P:methylation"/>
    <property type="evidence" value="ECO:0007669"/>
    <property type="project" value="UniProtKB-KW"/>
</dbReference>
<proteinExistence type="predicted"/>
<dbReference type="InterPro" id="IPR036390">
    <property type="entry name" value="WH_DNA-bd_sf"/>
</dbReference>
<dbReference type="Gene3D" id="1.10.10.10">
    <property type="entry name" value="Winged helix-like DNA-binding domain superfamily/Winged helix DNA-binding domain"/>
    <property type="match status" value="1"/>
</dbReference>
<protein>
    <submittedName>
        <fullName evidence="6">S-adenosyl-L-methionine-dependent methyltransferase</fullName>
    </submittedName>
</protein>
<dbReference type="SUPFAM" id="SSF53335">
    <property type="entry name" value="S-adenosyl-L-methionine-dependent methyltransferases"/>
    <property type="match status" value="1"/>
</dbReference>
<dbReference type="PROSITE" id="PS51683">
    <property type="entry name" value="SAM_OMT_II"/>
    <property type="match status" value="1"/>
</dbReference>
<dbReference type="InterPro" id="IPR012967">
    <property type="entry name" value="COMT_dimerisation"/>
</dbReference>